<comment type="similarity">
    <text evidence="1">Belongs to the neocarzinostatin family.</text>
</comment>
<evidence type="ECO:0000313" key="9">
    <source>
        <dbReference type="Proteomes" id="UP001216390"/>
    </source>
</evidence>
<protein>
    <submittedName>
        <fullName evidence="8">DUF4214 domain-containing protein</fullName>
    </submittedName>
</protein>
<evidence type="ECO:0000256" key="5">
    <source>
        <dbReference type="ARBA" id="ARBA00023157"/>
    </source>
</evidence>
<evidence type="ECO:0000259" key="7">
    <source>
        <dbReference type="Pfam" id="PF13946"/>
    </source>
</evidence>
<dbReference type="GO" id="GO:0042742">
    <property type="term" value="P:defense response to bacterium"/>
    <property type="evidence" value="ECO:0007669"/>
    <property type="project" value="UniProtKB-KW"/>
</dbReference>
<dbReference type="InterPro" id="IPR027273">
    <property type="entry name" value="Neocarzinostatin-like"/>
</dbReference>
<evidence type="ECO:0000313" key="8">
    <source>
        <dbReference type="EMBL" id="WCO66100.1"/>
    </source>
</evidence>
<dbReference type="EMBL" id="CP116942">
    <property type="protein sequence ID" value="WCO66100.1"/>
    <property type="molecule type" value="Genomic_DNA"/>
</dbReference>
<gene>
    <name evidence="8" type="ORF">PO878_16490</name>
</gene>
<proteinExistence type="inferred from homology"/>
<keyword evidence="3" id="KW-0044">Antibiotic</keyword>
<evidence type="ECO:0000256" key="1">
    <source>
        <dbReference type="ARBA" id="ARBA00010648"/>
    </source>
</evidence>
<dbReference type="Proteomes" id="UP001216390">
    <property type="component" value="Chromosome"/>
</dbReference>
<sequence>MALVALVLGAVLLPAPSGAQPGPTLAVDPATDIGWGQPVTVTGSGFTPGAEVLLRQCTDATTDDCDRWAPTDDAGGNGQVVAGQDGSLSLTMAFAEVVRNDNLAEEPCSVGGCTLQASEGREVRVVLPLDLSGEEHQWPEADLQVGAPEKVVLDAYDPDPTRRTGEVVAVSASGLDPFHRMLSGPSSSGWSAYGPYAAIEVCGAGPDPAPEDCAVIANATRDLAGAPNPTVEADGTAEAEVVVPPTVDVPSGALDCVADGCTLALTQGGNPVTNRVPLDWVDEWWPWPTAGEASRQVLASMTGTTPSASQVAAIAADLDARRTLMGALVTYLAVGGRPAVGDVTRLYLAYFDRLPDPAGLGHWVARLEGGDTASRVSRAFSTTGEYRVKVAGLTDAEMVDTTYELVLHRAPDADGRAYWIGRLGEGLPRWKLVLFFAQLAEGRVMSAHRVAAVALTTALLGRTPTSSEVAVPTRVLADVVTGSPELAAVVGG</sequence>
<evidence type="ECO:0000256" key="3">
    <source>
        <dbReference type="ARBA" id="ARBA00023022"/>
    </source>
</evidence>
<evidence type="ECO:0000256" key="6">
    <source>
        <dbReference type="SAM" id="SignalP"/>
    </source>
</evidence>
<dbReference type="InterPro" id="IPR002186">
    <property type="entry name" value="Neocarzinostatin_fam"/>
</dbReference>
<feature type="signal peptide" evidence="6">
    <location>
        <begin position="1"/>
        <end position="19"/>
    </location>
</feature>
<dbReference type="Pfam" id="PF00960">
    <property type="entry name" value="Neocarzinostat"/>
    <property type="match status" value="1"/>
</dbReference>
<dbReference type="RefSeq" id="WP_272735625.1">
    <property type="nucleotide sequence ID" value="NZ_CP116942.1"/>
</dbReference>
<dbReference type="KEGG" id="ima:PO878_16490"/>
<dbReference type="AlphaFoldDB" id="A0AAF0BUU6"/>
<keyword evidence="2" id="KW-0929">Antimicrobial</keyword>
<evidence type="ECO:0000256" key="4">
    <source>
        <dbReference type="ARBA" id="ARBA00023125"/>
    </source>
</evidence>
<dbReference type="SUPFAM" id="SSF49319">
    <property type="entry name" value="Actinoxanthin-like"/>
    <property type="match status" value="1"/>
</dbReference>
<keyword evidence="5" id="KW-1015">Disulfide bond</keyword>
<dbReference type="InterPro" id="IPR025282">
    <property type="entry name" value="DUF4214"/>
</dbReference>
<feature type="chain" id="PRO_5042102324" evidence="6">
    <location>
        <begin position="20"/>
        <end position="492"/>
    </location>
</feature>
<organism evidence="8 9">
    <name type="scientific">Iamia majanohamensis</name>
    <dbReference type="NCBI Taxonomy" id="467976"/>
    <lineage>
        <taxon>Bacteria</taxon>
        <taxon>Bacillati</taxon>
        <taxon>Actinomycetota</taxon>
        <taxon>Acidimicrobiia</taxon>
        <taxon>Acidimicrobiales</taxon>
        <taxon>Iamiaceae</taxon>
        <taxon>Iamia</taxon>
    </lineage>
</organism>
<keyword evidence="6" id="KW-0732">Signal</keyword>
<dbReference type="Pfam" id="PF13946">
    <property type="entry name" value="DUF4214"/>
    <property type="match status" value="1"/>
</dbReference>
<evidence type="ECO:0000256" key="2">
    <source>
        <dbReference type="ARBA" id="ARBA00022529"/>
    </source>
</evidence>
<keyword evidence="9" id="KW-1185">Reference proteome</keyword>
<name>A0AAF0BUU6_9ACTN</name>
<dbReference type="GO" id="GO:0003677">
    <property type="term" value="F:DNA binding"/>
    <property type="evidence" value="ECO:0007669"/>
    <property type="project" value="UniProtKB-KW"/>
</dbReference>
<keyword evidence="4" id="KW-0238">DNA-binding</keyword>
<dbReference type="Gene3D" id="2.60.40.230">
    <property type="entry name" value="Neocarzinostatin-like"/>
    <property type="match status" value="1"/>
</dbReference>
<reference evidence="8" key="1">
    <citation type="submission" date="2023-01" db="EMBL/GenBank/DDBJ databases">
        <title>The diversity of Class Acidimicrobiia in South China Sea sediment environments and the proposal of Iamia marina sp. nov., a novel species of the genus Iamia.</title>
        <authorList>
            <person name="He Y."/>
            <person name="Tian X."/>
        </authorList>
    </citation>
    <scope>NUCLEOTIDE SEQUENCE</scope>
    <source>
        <strain evidence="8">DSM 19957</strain>
    </source>
</reference>
<feature type="domain" description="DUF4214" evidence="7">
    <location>
        <begin position="392"/>
        <end position="441"/>
    </location>
</feature>
<accession>A0AAF0BUU6</accession>